<name>A0A5E4VW68_9BURK</name>
<protein>
    <submittedName>
        <fullName evidence="1">Uncharacterized protein</fullName>
    </submittedName>
</protein>
<accession>A0A5E4VW68</accession>
<dbReference type="EMBL" id="CABPRY010000006">
    <property type="protein sequence ID" value="VVE16817.1"/>
    <property type="molecule type" value="Genomic_DNA"/>
</dbReference>
<dbReference type="RefSeq" id="WP_150609340.1">
    <property type="nucleotide sequence ID" value="NZ_CABPRY010000006.1"/>
</dbReference>
<proteinExistence type="predicted"/>
<dbReference type="Proteomes" id="UP000396788">
    <property type="component" value="Unassembled WGS sequence"/>
</dbReference>
<reference evidence="1 2" key="1">
    <citation type="submission" date="2019-08" db="EMBL/GenBank/DDBJ databases">
        <authorList>
            <person name="Peeters C."/>
        </authorList>
    </citation>
    <scope>NUCLEOTIDE SEQUENCE [LARGE SCALE GENOMIC DNA]</scope>
    <source>
        <strain evidence="1 2">LMG 31107</strain>
    </source>
</reference>
<gene>
    <name evidence="1" type="ORF">PCE31107_02938</name>
</gene>
<evidence type="ECO:0000313" key="1">
    <source>
        <dbReference type="EMBL" id="VVE16817.1"/>
    </source>
</evidence>
<dbReference type="AlphaFoldDB" id="A0A5E4VW68"/>
<evidence type="ECO:0000313" key="2">
    <source>
        <dbReference type="Proteomes" id="UP000396788"/>
    </source>
</evidence>
<sequence length="138" mass="15141">MNRNLQAFCVIRTQHEIVFGDQLILVQEFRTELKEALADASVVTLIEQLESGGNVAQFDEDTWWTIVDDLKAHLGSQCANMAGDSRDEQESALVAAETWVEENISNATRAEIVAAAVVHYGYSTAGTMIRELNSPVAA</sequence>
<organism evidence="1 2">
    <name type="scientific">Pandoraea cepalis</name>
    <dbReference type="NCBI Taxonomy" id="2508294"/>
    <lineage>
        <taxon>Bacteria</taxon>
        <taxon>Pseudomonadati</taxon>
        <taxon>Pseudomonadota</taxon>
        <taxon>Betaproteobacteria</taxon>
        <taxon>Burkholderiales</taxon>
        <taxon>Burkholderiaceae</taxon>
        <taxon>Pandoraea</taxon>
    </lineage>
</organism>